<keyword evidence="2" id="KW-0378">Hydrolase</keyword>
<dbReference type="PANTHER" id="PTHR43135">
    <property type="entry name" value="ALPHA-D-RIBOSE 1-METHYLPHOSPHONATE 5-TRIPHOSPHATE DIPHOSPHATASE"/>
    <property type="match status" value="1"/>
</dbReference>
<evidence type="ECO:0000313" key="3">
    <source>
        <dbReference type="Proteomes" id="UP000463883"/>
    </source>
</evidence>
<dbReference type="GO" id="GO:0016810">
    <property type="term" value="F:hydrolase activity, acting on carbon-nitrogen (but not peptide) bonds"/>
    <property type="evidence" value="ECO:0007669"/>
    <property type="project" value="InterPro"/>
</dbReference>
<sequence>MNSIVNGHILTMDGEDFKDGFIIVENGKIMNIGDMKEYDYDVVNTIDVKGKYLLPGLVDCHTHLGMINDSASKSNSDSNEICGAIQPQLHVLDAINIFDRGFEDARSSGVTSVVVCPGSANVIGGQCTAIKTSPGDCVDQMIIKKTVAVKAALGENTKNMYRAKDKAPATRMGIAALLRQTLIETKIYKKKKEKDDTLYDFRLESLLSVMDKKLPLKIHAHRSDDICTALRIAKEFNIAISLEHCTEGLRVAQQLKDAEVPIVVGPLLIARGKDELKNQSVFTPKAFYDAGLKFAIMSDHPCMPVNFLLLSAIVASRYGLPEKEALKAVTIYPAEIAGIDHKVGSLSLGKDADILVFDGDPMDARSNVVSTFIDGKLVYSIR</sequence>
<dbReference type="PANTHER" id="PTHR43135:SF3">
    <property type="entry name" value="ALPHA-D-RIBOSE 1-METHYLPHOSPHONATE 5-TRIPHOSPHATE DIPHOSPHATASE"/>
    <property type="match status" value="1"/>
</dbReference>
<evidence type="ECO:0000313" key="2">
    <source>
        <dbReference type="EMBL" id="QHI71441.1"/>
    </source>
</evidence>
<dbReference type="InterPro" id="IPR011059">
    <property type="entry name" value="Metal-dep_hydrolase_composite"/>
</dbReference>
<name>A0A6P1MC63_9FIRM</name>
<protein>
    <submittedName>
        <fullName evidence="2">Amidohydrolase family protein</fullName>
    </submittedName>
</protein>
<gene>
    <name evidence="2" type="ORF">Ami3637_02755</name>
</gene>
<accession>A0A6P1MC63</accession>
<dbReference type="CDD" id="cd01309">
    <property type="entry name" value="Met_dep_hydrolase_C"/>
    <property type="match status" value="1"/>
</dbReference>
<dbReference type="InterPro" id="IPR051781">
    <property type="entry name" value="Metallo-dep_Hydrolase"/>
</dbReference>
<reference evidence="2 3" key="1">
    <citation type="submission" date="2020-01" db="EMBL/GenBank/DDBJ databases">
        <title>Genomic analysis of Aminipila sp. CBA3637.</title>
        <authorList>
            <person name="Kim Y.B."/>
            <person name="Roh S.W."/>
        </authorList>
    </citation>
    <scope>NUCLEOTIDE SEQUENCE [LARGE SCALE GENOMIC DNA]</scope>
    <source>
        <strain evidence="2 3">CBA3637</strain>
    </source>
</reference>
<dbReference type="Gene3D" id="3.20.20.140">
    <property type="entry name" value="Metal-dependent hydrolases"/>
    <property type="match status" value="1"/>
</dbReference>
<evidence type="ECO:0000259" key="1">
    <source>
        <dbReference type="Pfam" id="PF01979"/>
    </source>
</evidence>
<organism evidence="2 3">
    <name type="scientific">Aminipila terrae</name>
    <dbReference type="NCBI Taxonomy" id="2697030"/>
    <lineage>
        <taxon>Bacteria</taxon>
        <taxon>Bacillati</taxon>
        <taxon>Bacillota</taxon>
        <taxon>Clostridia</taxon>
        <taxon>Peptostreptococcales</taxon>
        <taxon>Anaerovoracaceae</taxon>
        <taxon>Aminipila</taxon>
    </lineage>
</organism>
<dbReference type="KEGG" id="amic:Ami3637_02755"/>
<dbReference type="Pfam" id="PF01979">
    <property type="entry name" value="Amidohydro_1"/>
    <property type="match status" value="1"/>
</dbReference>
<dbReference type="AlphaFoldDB" id="A0A6P1MC63"/>
<proteinExistence type="predicted"/>
<dbReference type="SUPFAM" id="SSF51338">
    <property type="entry name" value="Composite domain of metallo-dependent hydrolases"/>
    <property type="match status" value="1"/>
</dbReference>
<feature type="domain" description="Amidohydrolase-related" evidence="1">
    <location>
        <begin position="52"/>
        <end position="378"/>
    </location>
</feature>
<dbReference type="InterPro" id="IPR032466">
    <property type="entry name" value="Metal_Hydrolase"/>
</dbReference>
<dbReference type="SUPFAM" id="SSF51556">
    <property type="entry name" value="Metallo-dependent hydrolases"/>
    <property type="match status" value="1"/>
</dbReference>
<dbReference type="Proteomes" id="UP000463883">
    <property type="component" value="Chromosome"/>
</dbReference>
<dbReference type="InterPro" id="IPR006680">
    <property type="entry name" value="Amidohydro-rel"/>
</dbReference>
<keyword evidence="3" id="KW-1185">Reference proteome</keyword>
<dbReference type="RefSeq" id="WP_162361216.1">
    <property type="nucleotide sequence ID" value="NZ_CP047591.1"/>
</dbReference>
<dbReference type="EMBL" id="CP047591">
    <property type="protein sequence ID" value="QHI71441.1"/>
    <property type="molecule type" value="Genomic_DNA"/>
</dbReference>